<name>A0A8I2YGG7_9AGAM</name>
<dbReference type="GO" id="GO:0003677">
    <property type="term" value="F:DNA binding"/>
    <property type="evidence" value="ECO:0007669"/>
    <property type="project" value="InterPro"/>
</dbReference>
<dbReference type="CDD" id="cd00093">
    <property type="entry name" value="HTH_XRE"/>
    <property type="match status" value="1"/>
</dbReference>
<dbReference type="EMBL" id="JAGFBS010000037">
    <property type="protein sequence ID" value="KAG6371307.1"/>
    <property type="molecule type" value="Genomic_DNA"/>
</dbReference>
<dbReference type="InterPro" id="IPR001387">
    <property type="entry name" value="Cro/C1-type_HTH"/>
</dbReference>
<evidence type="ECO:0000259" key="3">
    <source>
        <dbReference type="PROSITE" id="PS50943"/>
    </source>
</evidence>
<dbReference type="Proteomes" id="UP000683000">
    <property type="component" value="Unassembled WGS sequence"/>
</dbReference>
<organism evidence="4 5">
    <name type="scientific">Boletus reticuloceps</name>
    <dbReference type="NCBI Taxonomy" id="495285"/>
    <lineage>
        <taxon>Eukaryota</taxon>
        <taxon>Fungi</taxon>
        <taxon>Dikarya</taxon>
        <taxon>Basidiomycota</taxon>
        <taxon>Agaricomycotina</taxon>
        <taxon>Agaricomycetes</taxon>
        <taxon>Agaricomycetidae</taxon>
        <taxon>Boletales</taxon>
        <taxon>Boletineae</taxon>
        <taxon>Boletaceae</taxon>
        <taxon>Boletoideae</taxon>
        <taxon>Boletus</taxon>
    </lineage>
</organism>
<evidence type="ECO:0000256" key="1">
    <source>
        <dbReference type="ARBA" id="ARBA00009802"/>
    </source>
</evidence>
<proteinExistence type="inferred from homology"/>
<evidence type="ECO:0000256" key="2">
    <source>
        <dbReference type="ARBA" id="ARBA00035107"/>
    </source>
</evidence>
<comment type="caution">
    <text evidence="4">The sequence shown here is derived from an EMBL/GenBank/DDBJ whole genome shotgun (WGS) entry which is preliminary data.</text>
</comment>
<dbReference type="InterPro" id="IPR010982">
    <property type="entry name" value="Lambda_DNA-bd_dom_sf"/>
</dbReference>
<comment type="similarity">
    <text evidence="1">Belongs to the MBF1 family.</text>
</comment>
<dbReference type="SUPFAM" id="SSF47413">
    <property type="entry name" value="lambda repressor-like DNA-binding domains"/>
    <property type="match status" value="1"/>
</dbReference>
<gene>
    <name evidence="4" type="ORF">JVT61DRAFT_9777</name>
</gene>
<comment type="function">
    <text evidence="2">Transcriptional coactivator that stimulates GCN4-dependent transcriptional activity by bridging the DNA-binding region of GCN4 and TBP (SPT15), thereby recruiting TBP to GCN4-bound promoters. Involved in induction of the ribosome quality control (RQC) pathway; a pathway that degrades nascent peptide chains during problematic translation. Required to prevent stalled ribosomes from frameshifting.</text>
</comment>
<sequence>MTAQCTAITNAMNSKGYDSARLAKQTGLSTDRIDAILSGSSKPSQQEFKSIGSVLGISSDASHVAQMAA</sequence>
<protein>
    <recommendedName>
        <fullName evidence="3">HTH cro/C1-type domain-containing protein</fullName>
    </recommendedName>
</protein>
<evidence type="ECO:0000313" key="4">
    <source>
        <dbReference type="EMBL" id="KAG6371307.1"/>
    </source>
</evidence>
<dbReference type="AlphaFoldDB" id="A0A8I2YGG7"/>
<evidence type="ECO:0000313" key="5">
    <source>
        <dbReference type="Proteomes" id="UP000683000"/>
    </source>
</evidence>
<reference evidence="4" key="1">
    <citation type="submission" date="2021-03" db="EMBL/GenBank/DDBJ databases">
        <title>Evolutionary innovations through gain and loss of genes in the ectomycorrhizal Boletales.</title>
        <authorList>
            <person name="Wu G."/>
            <person name="Miyauchi S."/>
            <person name="Morin E."/>
            <person name="Yang Z.-L."/>
            <person name="Xu J."/>
            <person name="Martin F.M."/>
        </authorList>
    </citation>
    <scope>NUCLEOTIDE SEQUENCE</scope>
    <source>
        <strain evidence="4">BR01</strain>
    </source>
</reference>
<accession>A0A8I2YGG7</accession>
<dbReference type="Pfam" id="PF01381">
    <property type="entry name" value="HTH_3"/>
    <property type="match status" value="1"/>
</dbReference>
<dbReference type="Gene3D" id="1.10.260.40">
    <property type="entry name" value="lambda repressor-like DNA-binding domains"/>
    <property type="match status" value="1"/>
</dbReference>
<dbReference type="PROSITE" id="PS50943">
    <property type="entry name" value="HTH_CROC1"/>
    <property type="match status" value="1"/>
</dbReference>
<dbReference type="OrthoDB" id="3226546at2759"/>
<keyword evidence="5" id="KW-1185">Reference proteome</keyword>
<feature type="domain" description="HTH cro/C1-type" evidence="3">
    <location>
        <begin position="8"/>
        <end position="62"/>
    </location>
</feature>